<keyword evidence="1" id="KW-0472">Membrane</keyword>
<keyword evidence="1" id="KW-1133">Transmembrane helix</keyword>
<feature type="transmembrane region" description="Helical" evidence="1">
    <location>
        <begin position="12"/>
        <end position="36"/>
    </location>
</feature>
<proteinExistence type="predicted"/>
<name>A0ABP1AWT1_9BRYO</name>
<gene>
    <name evidence="2" type="ORF">CSSPJE1EN2_LOCUS10063</name>
</gene>
<keyword evidence="1" id="KW-0812">Transmembrane</keyword>
<protein>
    <submittedName>
        <fullName evidence="2">Uncharacterized protein</fullName>
    </submittedName>
</protein>
<reference evidence="2" key="1">
    <citation type="submission" date="2024-03" db="EMBL/GenBank/DDBJ databases">
        <authorList>
            <consortium name="ELIXIR-Norway"/>
            <consortium name="Elixir Norway"/>
        </authorList>
    </citation>
    <scope>NUCLEOTIDE SEQUENCE</scope>
</reference>
<dbReference type="EMBL" id="OZ023718">
    <property type="protein sequence ID" value="CAK9867068.1"/>
    <property type="molecule type" value="Genomic_DNA"/>
</dbReference>
<keyword evidence="3" id="KW-1185">Reference proteome</keyword>
<feature type="transmembrane region" description="Helical" evidence="1">
    <location>
        <begin position="73"/>
        <end position="94"/>
    </location>
</feature>
<evidence type="ECO:0000313" key="3">
    <source>
        <dbReference type="Proteomes" id="UP001497522"/>
    </source>
</evidence>
<sequence>MLAMMNGRMRGGGSGVCSWLVTIIIVLAVLQLHLMVGVDAGRQMPRQLLHESCLKVSTVAIIFFKGCNAGRSLVCVVVVIMCSNQILVLLGPGFSEYSEVASKLDAFDSIS</sequence>
<evidence type="ECO:0000313" key="2">
    <source>
        <dbReference type="EMBL" id="CAK9867068.1"/>
    </source>
</evidence>
<accession>A0ABP1AWT1</accession>
<organism evidence="2 3">
    <name type="scientific">Sphagnum jensenii</name>
    <dbReference type="NCBI Taxonomy" id="128206"/>
    <lineage>
        <taxon>Eukaryota</taxon>
        <taxon>Viridiplantae</taxon>
        <taxon>Streptophyta</taxon>
        <taxon>Embryophyta</taxon>
        <taxon>Bryophyta</taxon>
        <taxon>Sphagnophytina</taxon>
        <taxon>Sphagnopsida</taxon>
        <taxon>Sphagnales</taxon>
        <taxon>Sphagnaceae</taxon>
        <taxon>Sphagnum</taxon>
    </lineage>
</organism>
<dbReference type="Proteomes" id="UP001497522">
    <property type="component" value="Chromosome 17"/>
</dbReference>
<evidence type="ECO:0000256" key="1">
    <source>
        <dbReference type="SAM" id="Phobius"/>
    </source>
</evidence>